<accession>A0A494XSJ7</accession>
<dbReference type="GO" id="GO:0008688">
    <property type="term" value="F:3-(3-hydroxyphenyl)propionate hydroxylase activity"/>
    <property type="evidence" value="ECO:0007669"/>
    <property type="project" value="TreeGrafter"/>
</dbReference>
<keyword evidence="5" id="KW-1185">Reference proteome</keyword>
<protein>
    <submittedName>
        <fullName evidence="4">Bifunctional 3-(3-hydroxy-phenyl)propionate/3-hydroxycinnamic acid hydroxylase</fullName>
    </submittedName>
</protein>
<sequence length="564" mass="62165">MQHDQTDVRTGVLIVGGGPTGLTLANVLGQGGVPFVLVDQKPATIAEPRAVSIDDESLRTMQSFALEGEVMQDVVPGYGVHYFSKPGGVCFGKVEPTASEYGYPRRNAFRQPLFEATLKRGAERFDEGQVRFGHTLDTFEQDASGVTAIVRAPDGQRVTVRAAFMVACDGGRSPVRESLGIKMVGSTFKSRWLVVDTERDTDAFSQMRVYCDARRPIVDVPGPHRTRRYEVLIHPHESADAALDPAQIAAWLRPLRGDTPMHVVRKTVYTFHARVAERWQTGRVFLAGDAAHLTPPYAGQGMNSGVRDAHNLGWKFAYVLKGILPEAILDSYETERRTHAWSLIRLALNLGIVMAPRSRFSALAWQSFFRATRGIAPIRDFFVQMKFKPKPRFDAGLLGPRGSEGGAGVRGRMMPQPLVETTHADRRVHERLDNVIGNRFALVYCGPADDATLSRIEHPLWDLLGAVRVQVLPSDAHARANGDIDDERCVRVVDTHDALRTWLGDARHRVLLVRPDRYVAGTFDPSGAQRFADDYAATLGATLGTRARTDSKRPAAASTEPAQA</sequence>
<dbReference type="InterPro" id="IPR002938">
    <property type="entry name" value="FAD-bd"/>
</dbReference>
<evidence type="ECO:0000313" key="4">
    <source>
        <dbReference type="EMBL" id="RKP53620.1"/>
    </source>
</evidence>
<dbReference type="SUPFAM" id="SSF51905">
    <property type="entry name" value="FAD/NAD(P)-binding domain"/>
    <property type="match status" value="1"/>
</dbReference>
<dbReference type="Pfam" id="PF01494">
    <property type="entry name" value="FAD_binding_3"/>
    <property type="match status" value="1"/>
</dbReference>
<dbReference type="AlphaFoldDB" id="A0A494XSJ7"/>
<dbReference type="RefSeq" id="WP_121087695.1">
    <property type="nucleotide sequence ID" value="NZ_RBZU01000006.1"/>
</dbReference>
<dbReference type="NCBIfam" id="NF004829">
    <property type="entry name" value="PRK06183.1-3"/>
    <property type="match status" value="1"/>
</dbReference>
<evidence type="ECO:0000259" key="3">
    <source>
        <dbReference type="Pfam" id="PF01494"/>
    </source>
</evidence>
<proteinExistence type="predicted"/>
<dbReference type="Gene3D" id="3.30.70.2450">
    <property type="match status" value="1"/>
</dbReference>
<dbReference type="PANTHER" id="PTHR43476">
    <property type="entry name" value="3-(3-HYDROXY-PHENYL)PROPIONATE/3-HYDROXYCINNAMIC ACID HYDROXYLASE"/>
    <property type="match status" value="1"/>
</dbReference>
<reference evidence="4 5" key="1">
    <citation type="submission" date="2018-10" db="EMBL/GenBank/DDBJ databases">
        <title>Robbsia sp. DHC34, isolated from soil.</title>
        <authorList>
            <person name="Gao Z.-H."/>
            <person name="Qiu L.-H."/>
        </authorList>
    </citation>
    <scope>NUCLEOTIDE SEQUENCE [LARGE SCALE GENOMIC DNA]</scope>
    <source>
        <strain evidence="4 5">DHC34</strain>
    </source>
</reference>
<dbReference type="EMBL" id="RBZU01000006">
    <property type="protein sequence ID" value="RKP53620.1"/>
    <property type="molecule type" value="Genomic_DNA"/>
</dbReference>
<dbReference type="InterPro" id="IPR050631">
    <property type="entry name" value="PheA/TfdB_FAD_monoxygenase"/>
</dbReference>
<dbReference type="GO" id="GO:0071949">
    <property type="term" value="F:FAD binding"/>
    <property type="evidence" value="ECO:0007669"/>
    <property type="project" value="InterPro"/>
</dbReference>
<dbReference type="PANTHER" id="PTHR43476:SF3">
    <property type="entry name" value="FAD-BINDING MONOOXYGENASE"/>
    <property type="match status" value="1"/>
</dbReference>
<keyword evidence="1" id="KW-0560">Oxidoreductase</keyword>
<comment type="caution">
    <text evidence="4">The sequence shown here is derived from an EMBL/GenBank/DDBJ whole genome shotgun (WGS) entry which is preliminary data.</text>
</comment>
<dbReference type="GO" id="GO:0019622">
    <property type="term" value="P:3-(3-hydroxy)phenylpropionate catabolic process"/>
    <property type="evidence" value="ECO:0007669"/>
    <property type="project" value="TreeGrafter"/>
</dbReference>
<dbReference type="Proteomes" id="UP000270342">
    <property type="component" value="Unassembled WGS sequence"/>
</dbReference>
<dbReference type="Gene3D" id="3.50.50.60">
    <property type="entry name" value="FAD/NAD(P)-binding domain"/>
    <property type="match status" value="1"/>
</dbReference>
<feature type="region of interest" description="Disordered" evidence="2">
    <location>
        <begin position="543"/>
        <end position="564"/>
    </location>
</feature>
<dbReference type="NCBIfam" id="NF004831">
    <property type="entry name" value="PRK06183.1-5"/>
    <property type="match status" value="1"/>
</dbReference>
<evidence type="ECO:0000256" key="2">
    <source>
        <dbReference type="SAM" id="MobiDB-lite"/>
    </source>
</evidence>
<dbReference type="OrthoDB" id="3443359at2"/>
<feature type="domain" description="FAD-binding" evidence="3">
    <location>
        <begin position="10"/>
        <end position="345"/>
    </location>
</feature>
<organism evidence="4 5">
    <name type="scientific">Pararobbsia silviterrae</name>
    <dbReference type="NCBI Taxonomy" id="1792498"/>
    <lineage>
        <taxon>Bacteria</taxon>
        <taxon>Pseudomonadati</taxon>
        <taxon>Pseudomonadota</taxon>
        <taxon>Betaproteobacteria</taxon>
        <taxon>Burkholderiales</taxon>
        <taxon>Burkholderiaceae</taxon>
        <taxon>Pararobbsia</taxon>
    </lineage>
</organism>
<name>A0A494XSJ7_9BURK</name>
<evidence type="ECO:0000256" key="1">
    <source>
        <dbReference type="ARBA" id="ARBA00023002"/>
    </source>
</evidence>
<dbReference type="PRINTS" id="PR00420">
    <property type="entry name" value="RNGMNOXGNASE"/>
</dbReference>
<evidence type="ECO:0000313" key="5">
    <source>
        <dbReference type="Proteomes" id="UP000270342"/>
    </source>
</evidence>
<gene>
    <name evidence="4" type="ORF">D7S86_15210</name>
</gene>
<dbReference type="InterPro" id="IPR036188">
    <property type="entry name" value="FAD/NAD-bd_sf"/>
</dbReference>